<dbReference type="InterPro" id="IPR003439">
    <property type="entry name" value="ABC_transporter-like_ATP-bd"/>
</dbReference>
<dbReference type="Pfam" id="PF00005">
    <property type="entry name" value="ABC_tran"/>
    <property type="match status" value="1"/>
</dbReference>
<dbReference type="InterPro" id="IPR017871">
    <property type="entry name" value="ABC_transporter-like_CS"/>
</dbReference>
<dbReference type="GO" id="GO:0016887">
    <property type="term" value="F:ATP hydrolysis activity"/>
    <property type="evidence" value="ECO:0007669"/>
    <property type="project" value="InterPro"/>
</dbReference>
<dbReference type="RefSeq" id="WP_015163228.1">
    <property type="nucleotide sequence ID" value="NC_019699.1"/>
</dbReference>
<dbReference type="AlphaFoldDB" id="K9UA67"/>
<dbReference type="Gene3D" id="3.40.50.300">
    <property type="entry name" value="P-loop containing nucleotide triphosphate hydrolases"/>
    <property type="match status" value="1"/>
</dbReference>
<proteinExistence type="inferred from homology"/>
<protein>
    <submittedName>
        <fullName evidence="5">ABC transporter related protein</fullName>
    </submittedName>
</protein>
<evidence type="ECO:0000313" key="5">
    <source>
        <dbReference type="EMBL" id="AFY91291.1"/>
    </source>
</evidence>
<dbReference type="Proteomes" id="UP000010384">
    <property type="component" value="Plasmid pCHRO.01"/>
</dbReference>
<sequence>MPILEAFELYRFYHAREEETLALRGASIQIAKGEIVVVMGASGSGKSTLLACLAGLDEPDGGYVELVGKRLTRRPEFERARMRAANIGILLQSGNLFEYLSVEDNIRLKMHLARKLDEQRVKDLIAWVGLQERSKARPSQLSGGEAARAGLAVALATNPSLLLADEPTGEVDAETELKLLNLFKARRQEGGATLIATHSNLLAAHADRIIQLQDGRVIYG</sequence>
<dbReference type="PROSITE" id="PS50893">
    <property type="entry name" value="ABC_TRANSPORTER_2"/>
    <property type="match status" value="1"/>
</dbReference>
<evidence type="ECO:0000256" key="1">
    <source>
        <dbReference type="ARBA" id="ARBA00005417"/>
    </source>
</evidence>
<dbReference type="GO" id="GO:0005524">
    <property type="term" value="F:ATP binding"/>
    <property type="evidence" value="ECO:0007669"/>
    <property type="project" value="UniProtKB-KW"/>
</dbReference>
<evidence type="ECO:0000256" key="3">
    <source>
        <dbReference type="ARBA" id="ARBA00022840"/>
    </source>
</evidence>
<dbReference type="EMBL" id="CP003598">
    <property type="protein sequence ID" value="AFY91291.1"/>
    <property type="molecule type" value="Genomic_DNA"/>
</dbReference>
<reference evidence="5 6" key="1">
    <citation type="submission" date="2012-06" db="EMBL/GenBank/DDBJ databases">
        <title>Finished plasmid 1 of genome of Chroococcidiopsis thermalis PCC 7203.</title>
        <authorList>
            <consortium name="US DOE Joint Genome Institute"/>
            <person name="Gugger M."/>
            <person name="Coursin T."/>
            <person name="Rippka R."/>
            <person name="Tandeau De Marsac N."/>
            <person name="Huntemann M."/>
            <person name="Wei C.-L."/>
            <person name="Han J."/>
            <person name="Detter J.C."/>
            <person name="Han C."/>
            <person name="Tapia R."/>
            <person name="Davenport K."/>
            <person name="Daligault H."/>
            <person name="Erkkila T."/>
            <person name="Gu W."/>
            <person name="Munk A.C.C."/>
            <person name="Teshima H."/>
            <person name="Xu Y."/>
            <person name="Chain P."/>
            <person name="Chen A."/>
            <person name="Krypides N."/>
            <person name="Mavromatis K."/>
            <person name="Markowitz V."/>
            <person name="Szeto E."/>
            <person name="Ivanova N."/>
            <person name="Mikhailova N."/>
            <person name="Ovchinnikova G."/>
            <person name="Pagani I."/>
            <person name="Pati A."/>
            <person name="Goodwin L."/>
            <person name="Peters L."/>
            <person name="Pitluck S."/>
            <person name="Woyke T."/>
            <person name="Kerfeld C."/>
        </authorList>
    </citation>
    <scope>NUCLEOTIDE SEQUENCE [LARGE SCALE GENOMIC DNA]</scope>
    <source>
        <strain evidence="5 6">PCC 7203</strain>
        <plasmid evidence="5 6">pCHRO.01</plasmid>
    </source>
</reference>
<dbReference type="SMART" id="SM00382">
    <property type="entry name" value="AAA"/>
    <property type="match status" value="1"/>
</dbReference>
<keyword evidence="2" id="KW-0547">Nucleotide-binding</keyword>
<evidence type="ECO:0000259" key="4">
    <source>
        <dbReference type="PROSITE" id="PS50893"/>
    </source>
</evidence>
<name>K9UA67_CHRTP</name>
<dbReference type="PANTHER" id="PTHR24220:SF689">
    <property type="entry name" value="LIPOPROTEIN-RELEASING SYSTEM ATP-BINDING PROTEIN LOLD"/>
    <property type="match status" value="1"/>
</dbReference>
<organism evidence="5 6">
    <name type="scientific">Chroococcidiopsis thermalis (strain PCC 7203)</name>
    <dbReference type="NCBI Taxonomy" id="251229"/>
    <lineage>
        <taxon>Bacteria</taxon>
        <taxon>Bacillati</taxon>
        <taxon>Cyanobacteriota</taxon>
        <taxon>Cyanophyceae</taxon>
        <taxon>Chroococcidiopsidales</taxon>
        <taxon>Chroococcidiopsidaceae</taxon>
        <taxon>Chroococcidiopsis</taxon>
    </lineage>
</organism>
<dbReference type="PATRIC" id="fig|251229.3.peg.6954"/>
<dbReference type="OrthoDB" id="501320at2"/>
<accession>K9UA67</accession>
<dbReference type="GO" id="GO:0005886">
    <property type="term" value="C:plasma membrane"/>
    <property type="evidence" value="ECO:0007669"/>
    <property type="project" value="TreeGrafter"/>
</dbReference>
<dbReference type="InterPro" id="IPR027417">
    <property type="entry name" value="P-loop_NTPase"/>
</dbReference>
<dbReference type="SUPFAM" id="SSF52540">
    <property type="entry name" value="P-loop containing nucleoside triphosphate hydrolases"/>
    <property type="match status" value="1"/>
</dbReference>
<dbReference type="PROSITE" id="PS00211">
    <property type="entry name" value="ABC_TRANSPORTER_1"/>
    <property type="match status" value="1"/>
</dbReference>
<gene>
    <name evidence="5" type="ORF">Chro_5957</name>
</gene>
<keyword evidence="6" id="KW-1185">Reference proteome</keyword>
<dbReference type="PANTHER" id="PTHR24220">
    <property type="entry name" value="IMPORT ATP-BINDING PROTEIN"/>
    <property type="match status" value="1"/>
</dbReference>
<dbReference type="KEGG" id="cthe:Chro_5957"/>
<evidence type="ECO:0000256" key="2">
    <source>
        <dbReference type="ARBA" id="ARBA00022741"/>
    </source>
</evidence>
<evidence type="ECO:0000313" key="6">
    <source>
        <dbReference type="Proteomes" id="UP000010384"/>
    </source>
</evidence>
<comment type="similarity">
    <text evidence="1">Belongs to the ABC transporter superfamily.</text>
</comment>
<dbReference type="GO" id="GO:0022857">
    <property type="term" value="F:transmembrane transporter activity"/>
    <property type="evidence" value="ECO:0007669"/>
    <property type="project" value="TreeGrafter"/>
</dbReference>
<dbReference type="HOGENOM" id="CLU_000604_1_22_3"/>
<keyword evidence="5" id="KW-0614">Plasmid</keyword>
<feature type="domain" description="ABC transporter" evidence="4">
    <location>
        <begin position="4"/>
        <end position="218"/>
    </location>
</feature>
<geneLocation type="plasmid" evidence="5 6">
    <name>pCHRO.01</name>
</geneLocation>
<dbReference type="InterPro" id="IPR015854">
    <property type="entry name" value="ABC_transpr_LolD-like"/>
</dbReference>
<dbReference type="InParanoid" id="K9UA67"/>
<keyword evidence="3" id="KW-0067">ATP-binding</keyword>
<dbReference type="InterPro" id="IPR003593">
    <property type="entry name" value="AAA+_ATPase"/>
</dbReference>